<dbReference type="AlphaFoldDB" id="A0A9D0YXX3"/>
<organism evidence="2 3">
    <name type="scientific">Candidatus Avichristensenella intestinipullorum</name>
    <dbReference type="NCBI Taxonomy" id="2840693"/>
    <lineage>
        <taxon>Bacteria</taxon>
        <taxon>Bacillati</taxon>
        <taxon>Bacillota</taxon>
        <taxon>Clostridia</taxon>
        <taxon>Candidatus Avichristensenella</taxon>
    </lineage>
</organism>
<dbReference type="InterPro" id="IPR036237">
    <property type="entry name" value="Xyl_isomerase-like_sf"/>
</dbReference>
<name>A0A9D0YXX3_9FIRM</name>
<sequence length="321" mass="34968">MKLGVFTVLLGAQPLRQACEYLAKSGVQAVEIGCGGNPGKAHCDPKALLADPAKLAEFKAALADNGLELAALSVHGNGVHPDPAVAKAAHDDFLDACRLAEALGARRIVTFSGCPGGCAADRTPNWVTCPWPDDFSDILRYQWNDVLIPYWQKTAALAAGYGVAQIALEMHPGFCVYNPETCLRLREAVGPIIGANLDPSHLFWQGIDPVAAIRSMGDAIMHFHAKDTRLDSVNCPVNGVLDTKPYRDEVHRSWIFRTVGYGHGLPLWRDIMSNLRLVGYDGVISIEHEDSLMSVNEGLQKAIAFLKEAMMFEGTTEMWWA</sequence>
<reference evidence="2" key="1">
    <citation type="submission" date="2020-10" db="EMBL/GenBank/DDBJ databases">
        <authorList>
            <person name="Gilroy R."/>
        </authorList>
    </citation>
    <scope>NUCLEOTIDE SEQUENCE</scope>
    <source>
        <strain evidence="2">ChiHile30-977</strain>
    </source>
</reference>
<dbReference type="InterPro" id="IPR013022">
    <property type="entry name" value="Xyl_isomerase-like_TIM-brl"/>
</dbReference>
<dbReference type="Pfam" id="PF01261">
    <property type="entry name" value="AP_endonuc_2"/>
    <property type="match status" value="1"/>
</dbReference>
<dbReference type="InterPro" id="IPR050312">
    <property type="entry name" value="IolE/XylAMocC-like"/>
</dbReference>
<dbReference type="SUPFAM" id="SSF51658">
    <property type="entry name" value="Xylose isomerase-like"/>
    <property type="match status" value="1"/>
</dbReference>
<protein>
    <submittedName>
        <fullName evidence="2">Sugar phosphate isomerase/epimerase</fullName>
    </submittedName>
</protein>
<gene>
    <name evidence="2" type="ORF">IAA66_10025</name>
</gene>
<evidence type="ECO:0000259" key="1">
    <source>
        <dbReference type="Pfam" id="PF01261"/>
    </source>
</evidence>
<accession>A0A9D0YXX3</accession>
<keyword evidence="2" id="KW-0413">Isomerase</keyword>
<dbReference type="GO" id="GO:0016853">
    <property type="term" value="F:isomerase activity"/>
    <property type="evidence" value="ECO:0007669"/>
    <property type="project" value="UniProtKB-KW"/>
</dbReference>
<feature type="domain" description="Xylose isomerase-like TIM barrel" evidence="1">
    <location>
        <begin position="20"/>
        <end position="308"/>
    </location>
</feature>
<dbReference type="PANTHER" id="PTHR12110:SF21">
    <property type="entry name" value="XYLOSE ISOMERASE-LIKE TIM BARREL DOMAIN-CONTAINING PROTEIN"/>
    <property type="match status" value="1"/>
</dbReference>
<proteinExistence type="predicted"/>
<dbReference type="Proteomes" id="UP000886819">
    <property type="component" value="Unassembled WGS sequence"/>
</dbReference>
<comment type="caution">
    <text evidence="2">The sequence shown here is derived from an EMBL/GenBank/DDBJ whole genome shotgun (WGS) entry which is preliminary data.</text>
</comment>
<dbReference type="EMBL" id="DVFI01000138">
    <property type="protein sequence ID" value="HIQ63895.1"/>
    <property type="molecule type" value="Genomic_DNA"/>
</dbReference>
<dbReference type="Gene3D" id="3.20.20.150">
    <property type="entry name" value="Divalent-metal-dependent TIM barrel enzymes"/>
    <property type="match status" value="1"/>
</dbReference>
<evidence type="ECO:0000313" key="2">
    <source>
        <dbReference type="EMBL" id="HIQ63895.1"/>
    </source>
</evidence>
<reference evidence="2" key="2">
    <citation type="journal article" date="2021" name="PeerJ">
        <title>Extensive microbial diversity within the chicken gut microbiome revealed by metagenomics and culture.</title>
        <authorList>
            <person name="Gilroy R."/>
            <person name="Ravi A."/>
            <person name="Getino M."/>
            <person name="Pursley I."/>
            <person name="Horton D.L."/>
            <person name="Alikhan N.F."/>
            <person name="Baker D."/>
            <person name="Gharbi K."/>
            <person name="Hall N."/>
            <person name="Watson M."/>
            <person name="Adriaenssens E.M."/>
            <person name="Foster-Nyarko E."/>
            <person name="Jarju S."/>
            <person name="Secka A."/>
            <person name="Antonio M."/>
            <person name="Oren A."/>
            <person name="Chaudhuri R.R."/>
            <person name="La Ragione R."/>
            <person name="Hildebrand F."/>
            <person name="Pallen M.J."/>
        </authorList>
    </citation>
    <scope>NUCLEOTIDE SEQUENCE</scope>
    <source>
        <strain evidence="2">ChiHile30-977</strain>
    </source>
</reference>
<evidence type="ECO:0000313" key="3">
    <source>
        <dbReference type="Proteomes" id="UP000886819"/>
    </source>
</evidence>
<dbReference type="PANTHER" id="PTHR12110">
    <property type="entry name" value="HYDROXYPYRUVATE ISOMERASE"/>
    <property type="match status" value="1"/>
</dbReference>